<dbReference type="PROSITE" id="PS51257">
    <property type="entry name" value="PROKAR_LIPOPROTEIN"/>
    <property type="match status" value="1"/>
</dbReference>
<proteinExistence type="predicted"/>
<evidence type="ECO:0000313" key="4">
    <source>
        <dbReference type="Proteomes" id="UP000293289"/>
    </source>
</evidence>
<gene>
    <name evidence="3" type="ORF">EV187_2712</name>
</gene>
<keyword evidence="2" id="KW-0732">Signal</keyword>
<evidence type="ECO:0008006" key="5">
    <source>
        <dbReference type="Google" id="ProtNLM"/>
    </source>
</evidence>
<feature type="chain" id="PRO_5020457869" description="Protease inhibitor Inh" evidence="2">
    <location>
        <begin position="33"/>
        <end position="167"/>
    </location>
</feature>
<accession>A0A4Q7M9J4</accession>
<keyword evidence="4" id="KW-1185">Reference proteome</keyword>
<feature type="signal peptide" evidence="2">
    <location>
        <begin position="1"/>
        <end position="32"/>
    </location>
</feature>
<dbReference type="EMBL" id="SGWY01000003">
    <property type="protein sequence ID" value="RZS64331.1"/>
    <property type="molecule type" value="Genomic_DNA"/>
</dbReference>
<evidence type="ECO:0000313" key="3">
    <source>
        <dbReference type="EMBL" id="RZS64331.1"/>
    </source>
</evidence>
<reference evidence="3 4" key="1">
    <citation type="submission" date="2019-02" db="EMBL/GenBank/DDBJ databases">
        <title>Genomic Encyclopedia of Type Strains, Phase IV (KMG-IV): sequencing the most valuable type-strain genomes for metagenomic binning, comparative biology and taxonomic classification.</title>
        <authorList>
            <person name="Goeker M."/>
        </authorList>
    </citation>
    <scope>NUCLEOTIDE SEQUENCE [LARGE SCALE GENOMIC DNA]</scope>
    <source>
        <strain evidence="3 4">DSM 43045</strain>
    </source>
</reference>
<comment type="caution">
    <text evidence="3">The sequence shown here is derived from an EMBL/GenBank/DDBJ whole genome shotgun (WGS) entry which is preliminary data.</text>
</comment>
<evidence type="ECO:0000256" key="2">
    <source>
        <dbReference type="SAM" id="SignalP"/>
    </source>
</evidence>
<sequence>MSHSVRLRRVGLIAVALSSVFLLSACNPSGNAAEDFPGLPVAEEAEPIDVDPESGGEVDDTAEEETEGAAFEETDQPQVVWWEEGGQIALVMYGSSSCPTVGREIRVLEEAGEGNRVAIDLVQRPEDEICTMDFVPHTTVFWTPVEVTTTEPLIVEVAGAEVEVPIK</sequence>
<dbReference type="RefSeq" id="WP_130353576.1">
    <property type="nucleotide sequence ID" value="NZ_SGWY01000003.1"/>
</dbReference>
<dbReference type="Proteomes" id="UP000293289">
    <property type="component" value="Unassembled WGS sequence"/>
</dbReference>
<evidence type="ECO:0000256" key="1">
    <source>
        <dbReference type="SAM" id="MobiDB-lite"/>
    </source>
</evidence>
<dbReference type="OrthoDB" id="5080305at2"/>
<feature type="region of interest" description="Disordered" evidence="1">
    <location>
        <begin position="48"/>
        <end position="71"/>
    </location>
</feature>
<dbReference type="AlphaFoldDB" id="A0A4Q7M9J4"/>
<name>A0A4Q7M9J4_9MICO</name>
<protein>
    <recommendedName>
        <fullName evidence="5">Protease inhibitor Inh</fullName>
    </recommendedName>
</protein>
<organism evidence="3 4">
    <name type="scientific">Agromyces ramosus</name>
    <dbReference type="NCBI Taxonomy" id="33879"/>
    <lineage>
        <taxon>Bacteria</taxon>
        <taxon>Bacillati</taxon>
        <taxon>Actinomycetota</taxon>
        <taxon>Actinomycetes</taxon>
        <taxon>Micrococcales</taxon>
        <taxon>Microbacteriaceae</taxon>
        <taxon>Agromyces</taxon>
    </lineage>
</organism>